<evidence type="ECO:0000313" key="13">
    <source>
        <dbReference type="Proteomes" id="UP000294933"/>
    </source>
</evidence>
<feature type="transmembrane region" description="Helical" evidence="10">
    <location>
        <begin position="115"/>
        <end position="147"/>
    </location>
</feature>
<feature type="transmembrane region" description="Helical" evidence="10">
    <location>
        <begin position="89"/>
        <end position="109"/>
    </location>
</feature>
<evidence type="ECO:0000313" key="12">
    <source>
        <dbReference type="EMBL" id="TDL28923.1"/>
    </source>
</evidence>
<dbReference type="InterPro" id="IPR003280">
    <property type="entry name" value="2pore_dom_K_chnl"/>
</dbReference>
<proteinExistence type="predicted"/>
<keyword evidence="4 10" id="KW-1133">Transmembrane helix</keyword>
<dbReference type="Gene3D" id="1.10.287.70">
    <property type="match status" value="2"/>
</dbReference>
<evidence type="ECO:0000256" key="4">
    <source>
        <dbReference type="ARBA" id="ARBA00022989"/>
    </source>
</evidence>
<feature type="transmembrane region" description="Helical" evidence="10">
    <location>
        <begin position="222"/>
        <end position="246"/>
    </location>
</feature>
<dbReference type="SUPFAM" id="SSF81324">
    <property type="entry name" value="Voltage-gated potassium channels"/>
    <property type="match status" value="2"/>
</dbReference>
<keyword evidence="6 10" id="KW-0472">Membrane</keyword>
<feature type="domain" description="Potassium channel" evidence="11">
    <location>
        <begin position="308"/>
        <end position="379"/>
    </location>
</feature>
<dbReference type="VEuPathDB" id="FungiDB:BD410DRAFT_781484"/>
<gene>
    <name evidence="12" type="ORF">BD410DRAFT_781484</name>
</gene>
<evidence type="ECO:0000256" key="8">
    <source>
        <dbReference type="SAM" id="Coils"/>
    </source>
</evidence>
<dbReference type="InterPro" id="IPR013099">
    <property type="entry name" value="K_chnl_dom"/>
</dbReference>
<comment type="subcellular location">
    <subcellularLocation>
        <location evidence="1">Membrane</location>
        <topology evidence="1">Multi-pass membrane protein</topology>
    </subcellularLocation>
</comment>
<accession>A0A4Y7QMP6</accession>
<dbReference type="GO" id="GO:0005886">
    <property type="term" value="C:plasma membrane"/>
    <property type="evidence" value="ECO:0007669"/>
    <property type="project" value="TreeGrafter"/>
</dbReference>
<protein>
    <submittedName>
        <fullName evidence="12">Voltage-gated potassium channel</fullName>
    </submittedName>
</protein>
<keyword evidence="3 10" id="KW-0812">Transmembrane</keyword>
<keyword evidence="5" id="KW-0406">Ion transport</keyword>
<evidence type="ECO:0000256" key="3">
    <source>
        <dbReference type="ARBA" id="ARBA00022692"/>
    </source>
</evidence>
<dbReference type="STRING" id="50990.A0A4Y7QMP6"/>
<keyword evidence="8" id="KW-0175">Coiled coil</keyword>
<dbReference type="GO" id="GO:0030322">
    <property type="term" value="P:stabilization of membrane potential"/>
    <property type="evidence" value="ECO:0007669"/>
    <property type="project" value="TreeGrafter"/>
</dbReference>
<dbReference type="GO" id="GO:0015271">
    <property type="term" value="F:outward rectifier potassium channel activity"/>
    <property type="evidence" value="ECO:0007669"/>
    <property type="project" value="TreeGrafter"/>
</dbReference>
<dbReference type="PANTHER" id="PTHR11003">
    <property type="entry name" value="POTASSIUM CHANNEL, SUBFAMILY K"/>
    <property type="match status" value="1"/>
</dbReference>
<feature type="transmembrane region" description="Helical" evidence="10">
    <location>
        <begin position="55"/>
        <end position="77"/>
    </location>
</feature>
<dbReference type="Proteomes" id="UP000294933">
    <property type="component" value="Unassembled WGS sequence"/>
</dbReference>
<feature type="coiled-coil region" evidence="8">
    <location>
        <begin position="249"/>
        <end position="288"/>
    </location>
</feature>
<feature type="transmembrane region" description="Helical" evidence="10">
    <location>
        <begin position="355"/>
        <end position="380"/>
    </location>
</feature>
<dbReference type="GO" id="GO:0022841">
    <property type="term" value="F:potassium ion leak channel activity"/>
    <property type="evidence" value="ECO:0007669"/>
    <property type="project" value="TreeGrafter"/>
</dbReference>
<keyword evidence="2" id="KW-0813">Transport</keyword>
<evidence type="ECO:0000256" key="1">
    <source>
        <dbReference type="ARBA" id="ARBA00004141"/>
    </source>
</evidence>
<evidence type="ECO:0000256" key="6">
    <source>
        <dbReference type="ARBA" id="ARBA00023136"/>
    </source>
</evidence>
<evidence type="ECO:0000256" key="10">
    <source>
        <dbReference type="SAM" id="Phobius"/>
    </source>
</evidence>
<feature type="transmembrane region" description="Helical" evidence="10">
    <location>
        <begin position="331"/>
        <end position="349"/>
    </location>
</feature>
<feature type="transmembrane region" description="Helical" evidence="10">
    <location>
        <begin position="12"/>
        <end position="35"/>
    </location>
</feature>
<dbReference type="Pfam" id="PF07885">
    <property type="entry name" value="Ion_trans_2"/>
    <property type="match status" value="2"/>
</dbReference>
<evidence type="ECO:0000256" key="2">
    <source>
        <dbReference type="ARBA" id="ARBA00022448"/>
    </source>
</evidence>
<dbReference type="OrthoDB" id="297496at2759"/>
<organism evidence="12 13">
    <name type="scientific">Rickenella mellea</name>
    <dbReference type="NCBI Taxonomy" id="50990"/>
    <lineage>
        <taxon>Eukaryota</taxon>
        <taxon>Fungi</taxon>
        <taxon>Dikarya</taxon>
        <taxon>Basidiomycota</taxon>
        <taxon>Agaricomycotina</taxon>
        <taxon>Agaricomycetes</taxon>
        <taxon>Hymenochaetales</taxon>
        <taxon>Rickenellaceae</taxon>
        <taxon>Rickenella</taxon>
    </lineage>
</organism>
<dbReference type="EMBL" id="ML170157">
    <property type="protein sequence ID" value="TDL28923.1"/>
    <property type="molecule type" value="Genomic_DNA"/>
</dbReference>
<dbReference type="AlphaFoldDB" id="A0A4Y7QMP6"/>
<feature type="transmembrane region" description="Helical" evidence="10">
    <location>
        <begin position="168"/>
        <end position="186"/>
    </location>
</feature>
<dbReference type="PANTHER" id="PTHR11003:SF291">
    <property type="entry name" value="IP11374P"/>
    <property type="match status" value="1"/>
</dbReference>
<evidence type="ECO:0000256" key="5">
    <source>
        <dbReference type="ARBA" id="ARBA00023065"/>
    </source>
</evidence>
<feature type="domain" description="Potassium channel" evidence="11">
    <location>
        <begin position="176"/>
        <end position="247"/>
    </location>
</feature>
<keyword evidence="13" id="KW-1185">Reference proteome</keyword>
<feature type="transmembrane region" description="Helical" evidence="10">
    <location>
        <begin position="192"/>
        <end position="210"/>
    </location>
</feature>
<keyword evidence="7 12" id="KW-0407">Ion channel</keyword>
<reference evidence="12 13" key="1">
    <citation type="submission" date="2018-06" db="EMBL/GenBank/DDBJ databases">
        <title>A transcriptomic atlas of mushroom development highlights an independent origin of complex multicellularity.</title>
        <authorList>
            <consortium name="DOE Joint Genome Institute"/>
            <person name="Krizsan K."/>
            <person name="Almasi E."/>
            <person name="Merenyi Z."/>
            <person name="Sahu N."/>
            <person name="Viragh M."/>
            <person name="Koszo T."/>
            <person name="Mondo S."/>
            <person name="Kiss B."/>
            <person name="Balint B."/>
            <person name="Kues U."/>
            <person name="Barry K."/>
            <person name="Hegedus J.C."/>
            <person name="Henrissat B."/>
            <person name="Johnson J."/>
            <person name="Lipzen A."/>
            <person name="Ohm R."/>
            <person name="Nagy I."/>
            <person name="Pangilinan J."/>
            <person name="Yan J."/>
            <person name="Xiong Y."/>
            <person name="Grigoriev I.V."/>
            <person name="Hibbett D.S."/>
            <person name="Nagy L.G."/>
        </authorList>
    </citation>
    <scope>NUCLEOTIDE SEQUENCE [LARGE SCALE GENOMIC DNA]</scope>
    <source>
        <strain evidence="12 13">SZMC22713</strain>
    </source>
</reference>
<name>A0A4Y7QMP6_9AGAM</name>
<evidence type="ECO:0000256" key="7">
    <source>
        <dbReference type="ARBA" id="ARBA00023303"/>
    </source>
</evidence>
<evidence type="ECO:0000259" key="11">
    <source>
        <dbReference type="Pfam" id="PF07885"/>
    </source>
</evidence>
<feature type="transmembrane region" description="Helical" evidence="10">
    <location>
        <begin position="301"/>
        <end position="319"/>
    </location>
</feature>
<evidence type="ECO:0000256" key="9">
    <source>
        <dbReference type="SAM" id="MobiDB-lite"/>
    </source>
</evidence>
<feature type="region of interest" description="Disordered" evidence="9">
    <location>
        <begin position="394"/>
        <end position="432"/>
    </location>
</feature>
<sequence length="615" mass="68753">MSLPTLKNIRALASISPLLAAVIAPLSTLMDIPALTEHWYDYKDGTGRPDPRTNIYLSAIGLAFNVLANGLLIIRFSASDHFWATATRMSVLCWAIKVVVAIVNVSVYGSRLDPAVVYGEGFCCAVVSLIISGLILCLLMLHFVFGFRNPREPPTPKQLQLRMAGRQFMLQNTFFIAWMGILALFMSQLEGWTYLQGIYFASVTFLTIGFGDFYPTLTVTKIVLFPFALVGIAQLGNIIGIIASFFSAQAQAREDARRAEFEKERQAEEELKQDAPNLKREIEFLESLTKLEDRWKTVTSLGKNILGFLVFWSIGALIFSQTEGWKYGEGLYFTYVSFLVIGYGDIAPVSNAGRVIFVVYALIAVPIVTGFAVETVTAVFRKVSDSRMRDRRAELGIDTGVGTDENPMEDPVLPDHSPSSDSHPDSEKALSRNARRKLVQDQKDHWIVPHEHFVARGHERIEQKVARSPKSEGQIEEEEIDEDKILTEYILELAIEVERHARRLLVSHMGDGTSGQILLKADRNVQLRDMQALAKEAEQSDGAGNGLTGVVKKFMDEEGGLGPGPHKMEEQETMREVMMYREAFASLLAAGSRLMKLKGEEQYLFERRQARQDGP</sequence>